<reference evidence="2 3" key="1">
    <citation type="submission" date="2019-08" db="EMBL/GenBank/DDBJ databases">
        <title>Whole genome of Aphis craccivora.</title>
        <authorList>
            <person name="Voronova N.V."/>
            <person name="Shulinski R.S."/>
            <person name="Bandarenka Y.V."/>
            <person name="Zhorov D.G."/>
            <person name="Warner D."/>
        </authorList>
    </citation>
    <scope>NUCLEOTIDE SEQUENCE [LARGE SCALE GENOMIC DNA]</scope>
    <source>
        <strain evidence="2">180601</strain>
        <tissue evidence="2">Whole Body</tissue>
    </source>
</reference>
<dbReference type="InterPro" id="IPR049512">
    <property type="entry name" value="DJR-like_dom"/>
</dbReference>
<dbReference type="OrthoDB" id="6602770at2759"/>
<dbReference type="Proteomes" id="UP000478052">
    <property type="component" value="Unassembled WGS sequence"/>
</dbReference>
<feature type="domain" description="Double jelly roll-like" evidence="1">
    <location>
        <begin position="220"/>
        <end position="539"/>
    </location>
</feature>
<protein>
    <recommendedName>
        <fullName evidence="1">Double jelly roll-like domain-containing protein</fullName>
    </recommendedName>
</protein>
<evidence type="ECO:0000313" key="2">
    <source>
        <dbReference type="EMBL" id="KAF0753149.1"/>
    </source>
</evidence>
<dbReference type="EMBL" id="VUJU01004819">
    <property type="protein sequence ID" value="KAF0753149.1"/>
    <property type="molecule type" value="Genomic_DNA"/>
</dbReference>
<organism evidence="2 3">
    <name type="scientific">Aphis craccivora</name>
    <name type="common">Cowpea aphid</name>
    <dbReference type="NCBI Taxonomy" id="307492"/>
    <lineage>
        <taxon>Eukaryota</taxon>
        <taxon>Metazoa</taxon>
        <taxon>Ecdysozoa</taxon>
        <taxon>Arthropoda</taxon>
        <taxon>Hexapoda</taxon>
        <taxon>Insecta</taxon>
        <taxon>Pterygota</taxon>
        <taxon>Neoptera</taxon>
        <taxon>Paraneoptera</taxon>
        <taxon>Hemiptera</taxon>
        <taxon>Sternorrhyncha</taxon>
        <taxon>Aphidomorpha</taxon>
        <taxon>Aphidoidea</taxon>
        <taxon>Aphididae</taxon>
        <taxon>Aphidini</taxon>
        <taxon>Aphis</taxon>
        <taxon>Aphis</taxon>
    </lineage>
</organism>
<name>A0A6G0YCP4_APHCR</name>
<evidence type="ECO:0000259" key="1">
    <source>
        <dbReference type="Pfam" id="PF21738"/>
    </source>
</evidence>
<keyword evidence="3" id="KW-1185">Reference proteome</keyword>
<dbReference type="AlphaFoldDB" id="A0A6G0YCP4"/>
<comment type="caution">
    <text evidence="2">The sequence shown here is derived from an EMBL/GenBank/DDBJ whole genome shotgun (WGS) entry which is preliminary data.</text>
</comment>
<dbReference type="PANTHER" id="PTHR36159">
    <property type="entry name" value="PROTEIN CBG23766"/>
    <property type="match status" value="1"/>
</dbReference>
<gene>
    <name evidence="2" type="ORF">FWK35_00012975</name>
</gene>
<sequence>MTNSSTGLLNTVVYHSNYICPSGINGLDSACKDHDIAYDKNNSLSEQNATDSVLEERTWSRVLAKDANFKEKAAAWFVTTAIKAKRKIGTGCGFVNIVKACKKSAKKIDESGIYLKQEVLSLIPVLAGLLALGTLSGGVANIVRTIRGIRSGNQSSIHLGKGMYLSSHKGAGSYAIVKKSNGRGSRKRAAGDTHILPNESFIYIEEKIIKPDEMKTIINIAHNGLTNLFNEMKYEINSTEVRVKKPGITRAMKGYCSYTPADTNILQNAAWDIECKNANFVEDGTFSGCIPLKHVFGFCEDYKRILVNCSQQLILNRSMSDLCSLHLTNVAGGEDLTSEAGKSMARKVKVQITHVLWKVPVIKVDDRERLKLMKIVDSKKMINCAFRNWELCEYPNLPLTSKHSWMVKTCLQVEKPRCLIIAFLTNSTGTVADGYNCSLTNGKAYINSIEYPYEDFNDNFDKNLFTMFYKNYADFQKHYYERLTAQPCLTREKYKELGSFICIDCSRQNDDAKISNIDLRVEIEAANNFPPNTAAYCLL</sequence>
<dbReference type="Pfam" id="PF21738">
    <property type="entry name" value="DJR-like_dom"/>
    <property type="match status" value="1"/>
</dbReference>
<dbReference type="PANTHER" id="PTHR36159:SF1">
    <property type="entry name" value="RETROVIRUS-RELATED POL POLYPROTEIN FROM TRANSPOSON 412-LIKE PROTEIN"/>
    <property type="match status" value="1"/>
</dbReference>
<evidence type="ECO:0000313" key="3">
    <source>
        <dbReference type="Proteomes" id="UP000478052"/>
    </source>
</evidence>
<proteinExistence type="predicted"/>
<accession>A0A6G0YCP4</accession>